<dbReference type="InterPro" id="IPR023214">
    <property type="entry name" value="HAD_sf"/>
</dbReference>
<dbReference type="InterPro" id="IPR023298">
    <property type="entry name" value="ATPase_P-typ_TM_dom_sf"/>
</dbReference>
<dbReference type="EC" id="7.6.2.1" evidence="16"/>
<dbReference type="NCBIfam" id="TIGR01652">
    <property type="entry name" value="ATPase-Plipid"/>
    <property type="match status" value="1"/>
</dbReference>
<dbReference type="GO" id="GO:0008270">
    <property type="term" value="F:zinc ion binding"/>
    <property type="evidence" value="ECO:0007669"/>
    <property type="project" value="UniProtKB-KW"/>
</dbReference>
<evidence type="ECO:0000256" key="16">
    <source>
        <dbReference type="RuleBase" id="RU362033"/>
    </source>
</evidence>
<evidence type="ECO:0000256" key="8">
    <source>
        <dbReference type="ARBA" id="ARBA00022967"/>
    </source>
</evidence>
<feature type="binding site" evidence="14">
    <location>
        <position position="728"/>
    </location>
    <ligand>
        <name>Mg(2+)</name>
        <dbReference type="ChEBI" id="CHEBI:18420"/>
    </ligand>
</feature>
<feature type="domain" description="C3H1-type" evidence="18">
    <location>
        <begin position="64"/>
        <end position="94"/>
    </location>
</feature>
<evidence type="ECO:0000256" key="15">
    <source>
        <dbReference type="PROSITE-ProRule" id="PRU00723"/>
    </source>
</evidence>
<dbReference type="GO" id="GO:0005524">
    <property type="term" value="F:ATP binding"/>
    <property type="evidence" value="ECO:0007669"/>
    <property type="project" value="UniProtKB-UniRule"/>
</dbReference>
<dbReference type="InterPro" id="IPR032630">
    <property type="entry name" value="P_typ_ATPase_c"/>
</dbReference>
<evidence type="ECO:0000256" key="6">
    <source>
        <dbReference type="ARBA" id="ARBA00022840"/>
    </source>
</evidence>
<feature type="binding site" evidence="13">
    <location>
        <position position="728"/>
    </location>
    <ligand>
        <name>ATP</name>
        <dbReference type="ChEBI" id="CHEBI:30616"/>
    </ligand>
</feature>
<keyword evidence="8 16" id="KW-1278">Translocase</keyword>
<proteinExistence type="inferred from homology"/>
<dbReference type="InterPro" id="IPR023299">
    <property type="entry name" value="ATPase_P-typ_cyto_dom_N"/>
</dbReference>
<evidence type="ECO:0000256" key="3">
    <source>
        <dbReference type="ARBA" id="ARBA00022692"/>
    </source>
</evidence>
<comment type="cofactor">
    <cofactor evidence="14">
        <name>Mg(2+)</name>
        <dbReference type="ChEBI" id="CHEBI:18420"/>
    </cofactor>
</comment>
<dbReference type="InterPro" id="IPR008250">
    <property type="entry name" value="ATPase_P-typ_transduc_dom_A_sf"/>
</dbReference>
<dbReference type="Gene3D" id="3.40.50.1000">
    <property type="entry name" value="HAD superfamily/HAD-like"/>
    <property type="match status" value="1"/>
</dbReference>
<dbReference type="PROSITE" id="PS00154">
    <property type="entry name" value="ATPASE_E1_E2"/>
    <property type="match status" value="1"/>
</dbReference>
<dbReference type="Pfam" id="PF13246">
    <property type="entry name" value="Cation_ATPase"/>
    <property type="match status" value="1"/>
</dbReference>
<dbReference type="GO" id="GO:0005886">
    <property type="term" value="C:plasma membrane"/>
    <property type="evidence" value="ECO:0007669"/>
    <property type="project" value="TreeGrafter"/>
</dbReference>
<dbReference type="PANTHER" id="PTHR24092">
    <property type="entry name" value="PROBABLE PHOSPHOLIPID-TRANSPORTING ATPASE"/>
    <property type="match status" value="1"/>
</dbReference>
<keyword evidence="15" id="KW-0863">Zinc-finger</keyword>
<evidence type="ECO:0000256" key="11">
    <source>
        <dbReference type="ARBA" id="ARBA00034036"/>
    </source>
</evidence>
<dbReference type="Proteomes" id="UP001165082">
    <property type="component" value="Unassembled WGS sequence"/>
</dbReference>
<dbReference type="SUPFAM" id="SSF81660">
    <property type="entry name" value="Metal cation-transporting ATPase, ATP-binding domain N"/>
    <property type="match status" value="1"/>
</dbReference>
<name>A0A9W7CB97_9STRA</name>
<keyword evidence="4 14" id="KW-0479">Metal-binding</keyword>
<dbReference type="GO" id="GO:0140326">
    <property type="term" value="F:ATPase-coupled intramembrane lipid transporter activity"/>
    <property type="evidence" value="ECO:0007669"/>
    <property type="project" value="UniProtKB-EC"/>
</dbReference>
<keyword evidence="10 16" id="KW-0472">Membrane</keyword>
<dbReference type="InterPro" id="IPR032631">
    <property type="entry name" value="P-type_ATPase_N"/>
</dbReference>
<evidence type="ECO:0000256" key="17">
    <source>
        <dbReference type="SAM" id="MobiDB-lite"/>
    </source>
</evidence>
<evidence type="ECO:0000256" key="10">
    <source>
        <dbReference type="ARBA" id="ARBA00023136"/>
    </source>
</evidence>
<comment type="subcellular location">
    <subcellularLocation>
        <location evidence="1 16">Membrane</location>
        <topology evidence="1 16">Multi-pass membrane protein</topology>
    </subcellularLocation>
</comment>
<organism evidence="19 20">
    <name type="scientific">Triparma retinervis</name>
    <dbReference type="NCBI Taxonomy" id="2557542"/>
    <lineage>
        <taxon>Eukaryota</taxon>
        <taxon>Sar</taxon>
        <taxon>Stramenopiles</taxon>
        <taxon>Ochrophyta</taxon>
        <taxon>Bolidophyceae</taxon>
        <taxon>Parmales</taxon>
        <taxon>Triparmaceae</taxon>
        <taxon>Triparma</taxon>
    </lineage>
</organism>
<comment type="caution">
    <text evidence="19">The sequence shown here is derived from an EMBL/GenBank/DDBJ whole genome shotgun (WGS) entry which is preliminary data.</text>
</comment>
<feature type="transmembrane region" description="Helical" evidence="16">
    <location>
        <begin position="1367"/>
        <end position="1391"/>
    </location>
</feature>
<feature type="transmembrane region" description="Helical" evidence="16">
    <location>
        <begin position="1300"/>
        <end position="1319"/>
    </location>
</feature>
<dbReference type="Pfam" id="PF16209">
    <property type="entry name" value="PhoLip_ATPase_N"/>
    <property type="match status" value="1"/>
</dbReference>
<accession>A0A9W7CB97</accession>
<feature type="transmembrane region" description="Helical" evidence="16">
    <location>
        <begin position="1331"/>
        <end position="1355"/>
    </location>
</feature>
<sequence length="1438" mass="160943">MVEHAEPPAGIACKWEGRVCALCEAPISEGASIFPFTVSPEGQDGRRPGIVWAHVACHELLRGGFTIPVCRHWRRLGRCPMKEKQCCAFGHPPSNPLKTLTLKTEKKTKWGGKRRLLQNSFAANCFRIFIAKMFTLDYLKSGVVLDVGGGKGELSWALLNLMGVESVVVDPRELGLSNVEKKWRRGMFQPKRVGSVFSVWNPAVENGSSARDPLVPKHLRVFFKASEVTRLLNDGVPEEEVARWLDGARAQARAVSWTTRGLQHEEEGKEGKEGEEGDNLHEKVTHTGGEHPETKTSTLEFEGKNTAAMTESSSVADPDPTKRRTRRFTVTSASLPVYRQLVANGDNSAFSYVNNNVTTGKYTMKNFIFKNTYEQFSRMANIYFLVISILTSLPISPKDPFSLVGTFIFVLTVSAIKEIYEDVQRHKSDEEANTQTAVVVEKGKRITKNWRNVEVGDILVVGKDEPLPADMIIVSTDDVEHGLCFIDTCNIDGETNLKTMNSLECTKKLGTDEEMGKLQFEVECENPNPSLYTFSGSVETNHQKDSRVSVGVSNVLLRGCILRQSKRVYGVVIFTGHDTKLYKNASAAPFKVSYLMRMMNRCLILVFAFQAIICATNTWSAKTLSTSTSGKNMKYVTNPKSEAGDFNFNVELELGIGFEVETWLTFIVAYSNLIPISLYVALEMVKVFQVVLINNDKHIYHEETNTPTNARTSNLVEELGQVRFIFSDKTGTLTCNIMEFACCSIFGRKFHTQQAIQVENSTFLDSEVYNGMAAKGGEEFEVQQIFWQLLASCHTVLAEYPDDSPDDLSKVKYQASSPDEAALVAAAGHIAFGFLKGTPVKYQIVNKLKGKTEMWDVLAVIEFNSTRKRMSIITRTPEGKIILFCKGADNIIIDRLHDGKHLSPIEVTKVHLAEYAEIGLRTLCLAYKELTEEEYTAFASKWHKASLLIEGRDTVQDELAENIEVGLTLVGATAIEDKLQDGVPEAIETLADAGIKLWVLTGDKQETAINIGFSCRLLVHDMNIHILSGAQTVAELKQHIMEIMMNDVGLNNEPEKEKEEVRHAIVIDGATLTLALNDEVKMEFLDFALHCDVCICCRVSPKQKAEVVKLVKDNLTNPPVITLAIGDGANDVSMIQAAHIGIGISGQEGMQAVRASDFSIAQFRFLVRLLLVHGSWAYKRVAKFILFYFYKNMANVLTEYFFAYSAAFSGQILFADWLSIGYNAAYSSFGCIFGFCLDQDVHAATILANPRLYEFSMFGMGFDMYKFFGWMMVALWHGAVCYYIPFGFMNDVKADDGIDMGHWFHGTTSFVTLILVVHFKLGLMIYSWNKMVWIAILVEVGLFFVTFFILCTYWMSTSMGWQEEMLGMAVLLFTTSKFYLCVVLTGITALIPDAAYRYIDFNYFPLPHNIFHEIERGYTNNGYKKPENNGNNAVVKPN</sequence>
<dbReference type="InterPro" id="IPR018303">
    <property type="entry name" value="ATPase_P-typ_P_site"/>
</dbReference>
<feature type="binding site" evidence="13">
    <location>
        <position position="1131"/>
    </location>
    <ligand>
        <name>ATP</name>
        <dbReference type="ChEBI" id="CHEBI:30616"/>
    </ligand>
</feature>
<dbReference type="InterPro" id="IPR036412">
    <property type="entry name" value="HAD-like_sf"/>
</dbReference>
<dbReference type="EMBL" id="BRXZ01000015">
    <property type="protein sequence ID" value="GMI03036.1"/>
    <property type="molecule type" value="Genomic_DNA"/>
</dbReference>
<feature type="binding site" evidence="14">
    <location>
        <position position="1131"/>
    </location>
    <ligand>
        <name>Mg(2+)</name>
        <dbReference type="ChEBI" id="CHEBI:18420"/>
    </ligand>
</feature>
<dbReference type="Pfam" id="PF16212">
    <property type="entry name" value="PhoLip_ATPase_C"/>
    <property type="match status" value="1"/>
</dbReference>
<evidence type="ECO:0000256" key="12">
    <source>
        <dbReference type="PIRSR" id="PIRSR606539-1"/>
    </source>
</evidence>
<feature type="region of interest" description="Disordered" evidence="17">
    <location>
        <begin position="257"/>
        <end position="296"/>
    </location>
</feature>
<feature type="binding site" evidence="14">
    <location>
        <position position="730"/>
    </location>
    <ligand>
        <name>Mg(2+)</name>
        <dbReference type="ChEBI" id="CHEBI:18420"/>
    </ligand>
</feature>
<feature type="active site" description="4-aspartylphosphate intermediate" evidence="12">
    <location>
        <position position="728"/>
    </location>
</feature>
<dbReference type="Gene3D" id="2.70.150.10">
    <property type="entry name" value="Calcium-transporting ATPase, cytoplasmic transduction domain A"/>
    <property type="match status" value="1"/>
</dbReference>
<dbReference type="GO" id="GO:0000287">
    <property type="term" value="F:magnesium ion binding"/>
    <property type="evidence" value="ECO:0007669"/>
    <property type="project" value="UniProtKB-UniRule"/>
</dbReference>
<feature type="binding site" evidence="13">
    <location>
        <position position="730"/>
    </location>
    <ligand>
        <name>ATP</name>
        <dbReference type="ChEBI" id="CHEBI:30616"/>
    </ligand>
</feature>
<feature type="transmembrane region" description="Helical" evidence="16">
    <location>
        <begin position="1267"/>
        <end position="1288"/>
    </location>
</feature>
<evidence type="ECO:0000256" key="5">
    <source>
        <dbReference type="ARBA" id="ARBA00022741"/>
    </source>
</evidence>
<keyword evidence="7 14" id="KW-0460">Magnesium</keyword>
<evidence type="ECO:0000256" key="13">
    <source>
        <dbReference type="PIRSR" id="PIRSR606539-2"/>
    </source>
</evidence>
<dbReference type="InterPro" id="IPR000571">
    <property type="entry name" value="Znf_CCCH"/>
</dbReference>
<dbReference type="FunFam" id="3.40.50.1000:FF:000014">
    <property type="entry name" value="Phospholipid-transporting ATPase"/>
    <property type="match status" value="1"/>
</dbReference>
<dbReference type="SUPFAM" id="SSF81653">
    <property type="entry name" value="Calcium ATPase, transduction domain A"/>
    <property type="match status" value="1"/>
</dbReference>
<dbReference type="InterPro" id="IPR006539">
    <property type="entry name" value="P-type_ATPase_IV"/>
</dbReference>
<dbReference type="SFLD" id="SFLDG00002">
    <property type="entry name" value="C1.7:_P-type_atpase_like"/>
    <property type="match status" value="1"/>
</dbReference>
<dbReference type="PROSITE" id="PS50103">
    <property type="entry name" value="ZF_C3H1"/>
    <property type="match status" value="1"/>
</dbReference>
<dbReference type="OrthoDB" id="377733at2759"/>
<feature type="binding site" evidence="14">
    <location>
        <position position="1127"/>
    </location>
    <ligand>
        <name>Mg(2+)</name>
        <dbReference type="ChEBI" id="CHEBI:18420"/>
    </ligand>
</feature>
<reference evidence="19" key="1">
    <citation type="submission" date="2022-07" db="EMBL/GenBank/DDBJ databases">
        <title>Genome analysis of Parmales, a sister group of diatoms, reveals the evolutionary specialization of diatoms from phago-mixotrophs to photoautotrophs.</title>
        <authorList>
            <person name="Ban H."/>
            <person name="Sato S."/>
            <person name="Yoshikawa S."/>
            <person name="Kazumasa Y."/>
            <person name="Nakamura Y."/>
            <person name="Ichinomiya M."/>
            <person name="Saitoh K."/>
            <person name="Sato N."/>
            <person name="Blanc-Mathieu R."/>
            <person name="Endo H."/>
            <person name="Kuwata A."/>
            <person name="Ogata H."/>
        </authorList>
    </citation>
    <scope>NUCLEOTIDE SEQUENCE</scope>
</reference>
<feature type="binding site" evidence="13">
    <location>
        <position position="886"/>
    </location>
    <ligand>
        <name>ATP</name>
        <dbReference type="ChEBI" id="CHEBI:30616"/>
    </ligand>
</feature>
<dbReference type="SUPFAM" id="SSF56784">
    <property type="entry name" value="HAD-like"/>
    <property type="match status" value="1"/>
</dbReference>
<feature type="binding site" evidence="13">
    <location>
        <position position="820"/>
    </location>
    <ligand>
        <name>ATP</name>
        <dbReference type="ChEBI" id="CHEBI:30616"/>
    </ligand>
</feature>
<feature type="zinc finger region" description="C3H1-type" evidence="15">
    <location>
        <begin position="64"/>
        <end position="94"/>
    </location>
</feature>
<comment type="caution">
    <text evidence="16">Lacks conserved residue(s) required for the propagation of feature annotation.</text>
</comment>
<dbReference type="PANTHER" id="PTHR24092:SF150">
    <property type="entry name" value="PHOSPHOLIPID-TRANSPORTING ATPASE"/>
    <property type="match status" value="1"/>
</dbReference>
<dbReference type="SUPFAM" id="SSF81665">
    <property type="entry name" value="Calcium ATPase, transmembrane domain M"/>
    <property type="match status" value="1"/>
</dbReference>
<dbReference type="GO" id="GO:0045332">
    <property type="term" value="P:phospholipid translocation"/>
    <property type="evidence" value="ECO:0007669"/>
    <property type="project" value="TreeGrafter"/>
</dbReference>
<feature type="binding site" evidence="13">
    <location>
        <position position="1130"/>
    </location>
    <ligand>
        <name>ATP</name>
        <dbReference type="ChEBI" id="CHEBI:30616"/>
    </ligand>
</feature>
<feature type="binding site" evidence="13">
    <location>
        <position position="1002"/>
    </location>
    <ligand>
        <name>ATP</name>
        <dbReference type="ChEBI" id="CHEBI:30616"/>
    </ligand>
</feature>
<feature type="binding site" evidence="13">
    <location>
        <position position="729"/>
    </location>
    <ligand>
        <name>ATP</name>
        <dbReference type="ChEBI" id="CHEBI:30616"/>
    </ligand>
</feature>
<dbReference type="InterPro" id="IPR044492">
    <property type="entry name" value="P_typ_ATPase_HD_dom"/>
</dbReference>
<evidence type="ECO:0000313" key="19">
    <source>
        <dbReference type="EMBL" id="GMI03036.1"/>
    </source>
</evidence>
<evidence type="ECO:0000256" key="9">
    <source>
        <dbReference type="ARBA" id="ARBA00022989"/>
    </source>
</evidence>
<keyword evidence="3 16" id="KW-0812">Transmembrane</keyword>
<feature type="binding site" evidence="13">
    <location>
        <position position="1098"/>
    </location>
    <ligand>
        <name>ATP</name>
        <dbReference type="ChEBI" id="CHEBI:30616"/>
    </ligand>
</feature>
<dbReference type="GO" id="GO:0016887">
    <property type="term" value="F:ATP hydrolysis activity"/>
    <property type="evidence" value="ECO:0007669"/>
    <property type="project" value="InterPro"/>
</dbReference>
<dbReference type="NCBIfam" id="TIGR01494">
    <property type="entry name" value="ATPase_P-type"/>
    <property type="match status" value="1"/>
</dbReference>
<evidence type="ECO:0000256" key="7">
    <source>
        <dbReference type="ARBA" id="ARBA00022842"/>
    </source>
</evidence>
<gene>
    <name evidence="19" type="ORF">TrRE_jg6243</name>
</gene>
<comment type="similarity">
    <text evidence="2 16">Belongs to the cation transport ATPase (P-type) (TC 3.A.3) family. Type IV subfamily.</text>
</comment>
<feature type="binding site" evidence="13">
    <location>
        <position position="1104"/>
    </location>
    <ligand>
        <name>ATP</name>
        <dbReference type="ChEBI" id="CHEBI:30616"/>
    </ligand>
</feature>
<keyword evidence="9 16" id="KW-1133">Transmembrane helix</keyword>
<feature type="binding site" evidence="13">
    <location>
        <position position="1003"/>
    </location>
    <ligand>
        <name>ATP</name>
        <dbReference type="ChEBI" id="CHEBI:30616"/>
    </ligand>
</feature>
<keyword evidence="15" id="KW-0862">Zinc</keyword>
<dbReference type="SFLD" id="SFLDF00027">
    <property type="entry name" value="p-type_atpase"/>
    <property type="match status" value="1"/>
</dbReference>
<evidence type="ECO:0000259" key="18">
    <source>
        <dbReference type="PROSITE" id="PS50103"/>
    </source>
</evidence>
<evidence type="ECO:0000256" key="2">
    <source>
        <dbReference type="ARBA" id="ARBA00008109"/>
    </source>
</evidence>
<evidence type="ECO:0000256" key="4">
    <source>
        <dbReference type="ARBA" id="ARBA00022723"/>
    </source>
</evidence>
<feature type="binding site" evidence="13">
    <location>
        <position position="863"/>
    </location>
    <ligand>
        <name>ATP</name>
        <dbReference type="ChEBI" id="CHEBI:30616"/>
    </ligand>
</feature>
<evidence type="ECO:0000256" key="14">
    <source>
        <dbReference type="PIRSR" id="PIRSR606539-3"/>
    </source>
</evidence>
<comment type="catalytic activity">
    <reaction evidence="11 16">
        <text>ATP + H2O + phospholipidSide 1 = ADP + phosphate + phospholipidSide 2.</text>
        <dbReference type="EC" id="7.6.2.1"/>
    </reaction>
</comment>
<dbReference type="SFLD" id="SFLDS00003">
    <property type="entry name" value="Haloacid_Dehalogenase"/>
    <property type="match status" value="1"/>
</dbReference>
<feature type="compositionally biased region" description="Basic and acidic residues" evidence="17">
    <location>
        <begin position="262"/>
        <end position="294"/>
    </location>
</feature>
<feature type="binding site" evidence="13">
    <location>
        <position position="921"/>
    </location>
    <ligand>
        <name>ATP</name>
        <dbReference type="ChEBI" id="CHEBI:30616"/>
    </ligand>
</feature>
<keyword evidence="6 13" id="KW-0067">ATP-binding</keyword>
<evidence type="ECO:0000256" key="1">
    <source>
        <dbReference type="ARBA" id="ARBA00004141"/>
    </source>
</evidence>
<evidence type="ECO:0000313" key="20">
    <source>
        <dbReference type="Proteomes" id="UP001165082"/>
    </source>
</evidence>
<protein>
    <recommendedName>
        <fullName evidence="16">Phospholipid-transporting ATPase</fullName>
        <ecNumber evidence="16">7.6.2.1</ecNumber>
    </recommendedName>
</protein>
<keyword evidence="20" id="KW-1185">Reference proteome</keyword>
<keyword evidence="5 13" id="KW-0547">Nucleotide-binding</keyword>
<dbReference type="Gene3D" id="3.40.1110.10">
    <property type="entry name" value="Calcium-transporting ATPase, cytoplasmic domain N"/>
    <property type="match status" value="1"/>
</dbReference>
<feature type="binding site" evidence="13">
    <location>
        <position position="1001"/>
    </location>
    <ligand>
        <name>ATP</name>
        <dbReference type="ChEBI" id="CHEBI:30616"/>
    </ligand>
</feature>
<dbReference type="InterPro" id="IPR001757">
    <property type="entry name" value="P_typ_ATPase"/>
</dbReference>